<dbReference type="InterPro" id="IPR001208">
    <property type="entry name" value="MCM_dom"/>
</dbReference>
<evidence type="ECO:0000256" key="13">
    <source>
        <dbReference type="SAM" id="MobiDB-lite"/>
    </source>
</evidence>
<dbReference type="Gene3D" id="3.40.50.300">
    <property type="entry name" value="P-loop containing nucleotide triphosphate hydrolases"/>
    <property type="match status" value="1"/>
</dbReference>
<comment type="caution">
    <text evidence="15">The sequence shown here is derived from an EMBL/GenBank/DDBJ whole genome shotgun (WGS) entry which is preliminary data.</text>
</comment>
<comment type="catalytic activity">
    <reaction evidence="10 12">
        <text>ATP + H2O = ADP + phosphate + H(+)</text>
        <dbReference type="Rhea" id="RHEA:13065"/>
        <dbReference type="ChEBI" id="CHEBI:15377"/>
        <dbReference type="ChEBI" id="CHEBI:15378"/>
        <dbReference type="ChEBI" id="CHEBI:30616"/>
        <dbReference type="ChEBI" id="CHEBI:43474"/>
        <dbReference type="ChEBI" id="CHEBI:456216"/>
        <dbReference type="EC" id="3.6.4.12"/>
    </reaction>
</comment>
<protein>
    <recommendedName>
        <fullName evidence="12">DNA replication licensing factor MCM3</fullName>
        <ecNumber evidence="12">3.6.4.12</ecNumber>
    </recommendedName>
</protein>
<dbReference type="InterPro" id="IPR041562">
    <property type="entry name" value="MCM_lid"/>
</dbReference>
<dbReference type="GO" id="GO:0031261">
    <property type="term" value="C:DNA replication preinitiation complex"/>
    <property type="evidence" value="ECO:0007669"/>
    <property type="project" value="UniProtKB-ARBA"/>
</dbReference>
<dbReference type="SMART" id="SM00382">
    <property type="entry name" value="AAA"/>
    <property type="match status" value="1"/>
</dbReference>
<keyword evidence="6 12" id="KW-0347">Helicase</keyword>
<dbReference type="AlphaFoldDB" id="A0AAD5UKW7"/>
<dbReference type="InterPro" id="IPR027925">
    <property type="entry name" value="MCM_N"/>
</dbReference>
<keyword evidence="5 12" id="KW-0378">Hydrolase</keyword>
<dbReference type="GO" id="GO:1902975">
    <property type="term" value="P:mitotic DNA replication initiation"/>
    <property type="evidence" value="ECO:0007669"/>
    <property type="project" value="TreeGrafter"/>
</dbReference>
<feature type="compositionally biased region" description="Polar residues" evidence="13">
    <location>
        <begin position="694"/>
        <end position="705"/>
    </location>
</feature>
<dbReference type="Pfam" id="PF17855">
    <property type="entry name" value="MCM_lid"/>
    <property type="match status" value="1"/>
</dbReference>
<dbReference type="GO" id="GO:0005524">
    <property type="term" value="F:ATP binding"/>
    <property type="evidence" value="ECO:0007669"/>
    <property type="project" value="UniProtKB-UniRule"/>
</dbReference>
<evidence type="ECO:0000256" key="9">
    <source>
        <dbReference type="ARBA" id="ARBA00023242"/>
    </source>
</evidence>
<keyword evidence="16" id="KW-1185">Reference proteome</keyword>
<evidence type="ECO:0000256" key="10">
    <source>
        <dbReference type="ARBA" id="ARBA00047995"/>
    </source>
</evidence>
<dbReference type="SUPFAM" id="SSF52540">
    <property type="entry name" value="P-loop containing nucleoside triphosphate hydrolases"/>
    <property type="match status" value="1"/>
</dbReference>
<gene>
    <name evidence="15" type="primary">MCM3</name>
    <name evidence="15" type="ORF">HK103_006896</name>
</gene>
<evidence type="ECO:0000256" key="11">
    <source>
        <dbReference type="RuleBase" id="RU004070"/>
    </source>
</evidence>
<organism evidence="15 16">
    <name type="scientific">Boothiomyces macroporosus</name>
    <dbReference type="NCBI Taxonomy" id="261099"/>
    <lineage>
        <taxon>Eukaryota</taxon>
        <taxon>Fungi</taxon>
        <taxon>Fungi incertae sedis</taxon>
        <taxon>Chytridiomycota</taxon>
        <taxon>Chytridiomycota incertae sedis</taxon>
        <taxon>Chytridiomycetes</taxon>
        <taxon>Rhizophydiales</taxon>
        <taxon>Terramycetaceae</taxon>
        <taxon>Boothiomyces</taxon>
    </lineage>
</organism>
<dbReference type="GO" id="GO:0000727">
    <property type="term" value="P:double-strand break repair via break-induced replication"/>
    <property type="evidence" value="ECO:0007669"/>
    <property type="project" value="TreeGrafter"/>
</dbReference>
<dbReference type="PROSITE" id="PS50051">
    <property type="entry name" value="MCM_2"/>
    <property type="match status" value="1"/>
</dbReference>
<proteinExistence type="inferred from homology"/>
<dbReference type="PANTHER" id="PTHR11630:SF46">
    <property type="entry name" value="DNA REPLICATION LICENSING FACTOR MCM3-RELATED"/>
    <property type="match status" value="1"/>
</dbReference>
<dbReference type="SMART" id="SM00350">
    <property type="entry name" value="MCM"/>
    <property type="match status" value="1"/>
</dbReference>
<dbReference type="PROSITE" id="PS00847">
    <property type="entry name" value="MCM_1"/>
    <property type="match status" value="1"/>
</dbReference>
<dbReference type="Pfam" id="PF14551">
    <property type="entry name" value="MCM_N"/>
    <property type="match status" value="1"/>
</dbReference>
<evidence type="ECO:0000313" key="15">
    <source>
        <dbReference type="EMBL" id="KAJ3260941.1"/>
    </source>
</evidence>
<comment type="similarity">
    <text evidence="2 11">Belongs to the MCM family.</text>
</comment>
<dbReference type="GO" id="GO:0042555">
    <property type="term" value="C:MCM complex"/>
    <property type="evidence" value="ECO:0007669"/>
    <property type="project" value="UniProtKB-UniRule"/>
</dbReference>
<feature type="domain" description="MCM C-terminal AAA(+) ATPase" evidence="14">
    <location>
        <begin position="295"/>
        <end position="501"/>
    </location>
</feature>
<sequence length="835" mass="93844">MNYSSTDEIFNERVRVFKEFLSLDHGHNIYMDKIRTMIEKEQKRLIVNLNHLRSYNSEYAQGILDAPIDFLPPFELALKEIVATLQTVALGPGMAPPSYYIGFEGSFGENYISPRNLNSSFLGKTLCLEAIVTRCSLVRPKVSRSVHYCEATKLFLARDYRDGLSVSNDMPTGSVYPKEDDNGNPLETEFGYSTYKDFQMIYVQEMPERALAGQMPRPIDVMLDDDLVDKVKPGDRVTVVGTYRTRGKNAASMSATFGTLFIANNITLLNKEISNPTLTEHDTREIRKIAKRPDAFKLIANSLAPSLFGHEYIKKALLLLMLGGVEKNLENGTHLRGDINILLIGDPSVGKSQMLRFVLNLAPLAIATTGRGSSGVGLTAAVTQDKETGERSLEAGAMVLADRGVVCIDEFDKMSDIDRVAIHEVMEQQTVTIAKAGIHTSLNARCSVLAAANPAFGSYLDEKKPFENITMPDSLLSRFDLVFVVLDKTDDEFNRAISEHITRLHRYVPPGLPEGAPIPESMIHSLKQSKISDDLENEHTTVFEKYNELLHIGVRRPTSRRKKKDDVEILSIPFLKKYLYYAKNRVVPVLTPEAADYISLQYSELRAKIDGTEDKYRTMPITPRTLETLIRLATAHAKCRLSKQVEQVDAEVAYEILVFALFKEVKPKRREKKQKVGDGSDSDSDDGTIYERQSLVSRSTNSRATKPSLVVSSHSKESSRHLSSLIDPDISDVTSSVPKNVTEQEEMAVDPDSYQTAIPSRDRIDLFRKQLNAIRSHFNNLGRESITFDEIMERVNVNNNEEMFSPEQVESLITDMSEQNMGVWYMPENGTVMFI</sequence>
<comment type="subcellular location">
    <subcellularLocation>
        <location evidence="1 12">Nucleus</location>
    </subcellularLocation>
</comment>
<keyword evidence="8 11" id="KW-0238">DNA-binding</keyword>
<dbReference type="GO" id="GO:0006271">
    <property type="term" value="P:DNA strand elongation involved in DNA replication"/>
    <property type="evidence" value="ECO:0007669"/>
    <property type="project" value="TreeGrafter"/>
</dbReference>
<dbReference type="InterPro" id="IPR018525">
    <property type="entry name" value="MCM_CS"/>
</dbReference>
<dbReference type="PRINTS" id="PR01659">
    <property type="entry name" value="MCMPROTEIN3"/>
</dbReference>
<evidence type="ECO:0000256" key="7">
    <source>
        <dbReference type="ARBA" id="ARBA00022840"/>
    </source>
</evidence>
<evidence type="ECO:0000256" key="8">
    <source>
        <dbReference type="ARBA" id="ARBA00023125"/>
    </source>
</evidence>
<dbReference type="FunFam" id="2.20.28.10:FF:000008">
    <property type="entry name" value="DNA helicase"/>
    <property type="match status" value="1"/>
</dbReference>
<evidence type="ECO:0000256" key="1">
    <source>
        <dbReference type="ARBA" id="ARBA00004123"/>
    </source>
</evidence>
<evidence type="ECO:0000256" key="3">
    <source>
        <dbReference type="ARBA" id="ARBA00022705"/>
    </source>
</evidence>
<dbReference type="InterPro" id="IPR008046">
    <property type="entry name" value="Mcm3"/>
</dbReference>
<dbReference type="Gene3D" id="2.40.50.140">
    <property type="entry name" value="Nucleic acid-binding proteins"/>
    <property type="match status" value="1"/>
</dbReference>
<keyword evidence="9 12" id="KW-0539">Nucleus</keyword>
<dbReference type="EMBL" id="JADGKB010000008">
    <property type="protein sequence ID" value="KAJ3260941.1"/>
    <property type="molecule type" value="Genomic_DNA"/>
</dbReference>
<feature type="region of interest" description="Disordered" evidence="13">
    <location>
        <begin position="670"/>
        <end position="752"/>
    </location>
</feature>
<dbReference type="Pfam" id="PF23191">
    <property type="entry name" value="WHD_MCM3_C"/>
    <property type="match status" value="1"/>
</dbReference>
<evidence type="ECO:0000256" key="5">
    <source>
        <dbReference type="ARBA" id="ARBA00022801"/>
    </source>
</evidence>
<reference evidence="15" key="1">
    <citation type="submission" date="2020-05" db="EMBL/GenBank/DDBJ databases">
        <title>Phylogenomic resolution of chytrid fungi.</title>
        <authorList>
            <person name="Stajich J.E."/>
            <person name="Amses K."/>
            <person name="Simmons R."/>
            <person name="Seto K."/>
            <person name="Myers J."/>
            <person name="Bonds A."/>
            <person name="Quandt C.A."/>
            <person name="Barry K."/>
            <person name="Liu P."/>
            <person name="Grigoriev I."/>
            <person name="Longcore J.E."/>
            <person name="James T.Y."/>
        </authorList>
    </citation>
    <scope>NUCLEOTIDE SEQUENCE</scope>
    <source>
        <strain evidence="15">PLAUS21</strain>
    </source>
</reference>
<dbReference type="InterPro" id="IPR056575">
    <property type="entry name" value="WH_MCM3_C"/>
</dbReference>
<evidence type="ECO:0000256" key="6">
    <source>
        <dbReference type="ARBA" id="ARBA00022806"/>
    </source>
</evidence>
<dbReference type="GO" id="GO:0006279">
    <property type="term" value="P:premeiotic DNA replication"/>
    <property type="evidence" value="ECO:0007669"/>
    <property type="project" value="UniProtKB-ARBA"/>
</dbReference>
<comment type="function">
    <text evidence="12">Acts as component of the MCM2-7 complex (MCM complex) which is the replicative helicase essential for 'once per cell cycle' DNA replication initiation and elongation in eukaryotic cells. The active ATPase sites in the MCM2-7 ring are formed through the interaction surfaces of two neighboring subunits such that a critical structure of a conserved arginine finger motif is provided in trans relative to the ATP-binding site of the Walker A box of the adjacent subunit. The six ATPase active sites, however, are likely to contribute differentially to the complex helicase activity.</text>
</comment>
<evidence type="ECO:0000256" key="12">
    <source>
        <dbReference type="RuleBase" id="RU368061"/>
    </source>
</evidence>
<name>A0AAD5UKW7_9FUNG</name>
<keyword evidence="7 11" id="KW-0067">ATP-binding</keyword>
<dbReference type="Pfam" id="PF17207">
    <property type="entry name" value="MCM_OB"/>
    <property type="match status" value="1"/>
</dbReference>
<evidence type="ECO:0000259" key="14">
    <source>
        <dbReference type="PROSITE" id="PS50051"/>
    </source>
</evidence>
<dbReference type="Gene3D" id="3.30.1640.10">
    <property type="entry name" value="mini-chromosome maintenance (MCM) complex, chain A, domain 1"/>
    <property type="match status" value="1"/>
</dbReference>
<dbReference type="GO" id="GO:0017116">
    <property type="term" value="F:single-stranded DNA helicase activity"/>
    <property type="evidence" value="ECO:0007669"/>
    <property type="project" value="TreeGrafter"/>
</dbReference>
<dbReference type="Proteomes" id="UP001210925">
    <property type="component" value="Unassembled WGS sequence"/>
</dbReference>
<dbReference type="PRINTS" id="PR01657">
    <property type="entry name" value="MCMFAMILY"/>
</dbReference>
<evidence type="ECO:0000313" key="16">
    <source>
        <dbReference type="Proteomes" id="UP001210925"/>
    </source>
</evidence>
<feature type="compositionally biased region" description="Polar residues" evidence="13">
    <location>
        <begin position="732"/>
        <end position="741"/>
    </location>
</feature>
<evidence type="ECO:0000256" key="4">
    <source>
        <dbReference type="ARBA" id="ARBA00022741"/>
    </source>
</evidence>
<dbReference type="InterPro" id="IPR033762">
    <property type="entry name" value="MCM_OB"/>
</dbReference>
<comment type="subunit">
    <text evidence="12">Component of the MCM2-7 complex.</text>
</comment>
<dbReference type="InterPro" id="IPR027417">
    <property type="entry name" value="P-loop_NTPase"/>
</dbReference>
<dbReference type="EC" id="3.6.4.12" evidence="12"/>
<dbReference type="Pfam" id="PF00493">
    <property type="entry name" value="MCM"/>
    <property type="match status" value="1"/>
</dbReference>
<dbReference type="GO" id="GO:0003697">
    <property type="term" value="F:single-stranded DNA binding"/>
    <property type="evidence" value="ECO:0007669"/>
    <property type="project" value="TreeGrafter"/>
</dbReference>
<dbReference type="PANTHER" id="PTHR11630">
    <property type="entry name" value="DNA REPLICATION LICENSING FACTOR MCM FAMILY MEMBER"/>
    <property type="match status" value="1"/>
</dbReference>
<dbReference type="GO" id="GO:0005656">
    <property type="term" value="C:nuclear pre-replicative complex"/>
    <property type="evidence" value="ECO:0007669"/>
    <property type="project" value="UniProtKB-ARBA"/>
</dbReference>
<dbReference type="SUPFAM" id="SSF50249">
    <property type="entry name" value="Nucleic acid-binding proteins"/>
    <property type="match status" value="1"/>
</dbReference>
<keyword evidence="3 12" id="KW-0235">DNA replication</keyword>
<accession>A0AAD5UKW7</accession>
<dbReference type="GO" id="GO:0043596">
    <property type="term" value="C:nuclear replication fork"/>
    <property type="evidence" value="ECO:0007669"/>
    <property type="project" value="UniProtKB-ARBA"/>
</dbReference>
<dbReference type="InterPro" id="IPR003593">
    <property type="entry name" value="AAA+_ATPase"/>
</dbReference>
<dbReference type="GO" id="GO:0016787">
    <property type="term" value="F:hydrolase activity"/>
    <property type="evidence" value="ECO:0007669"/>
    <property type="project" value="UniProtKB-KW"/>
</dbReference>
<dbReference type="InterPro" id="IPR012340">
    <property type="entry name" value="NA-bd_OB-fold"/>
</dbReference>
<dbReference type="InterPro" id="IPR031327">
    <property type="entry name" value="MCM"/>
</dbReference>
<dbReference type="Gene3D" id="2.20.28.10">
    <property type="match status" value="1"/>
</dbReference>
<evidence type="ECO:0000256" key="2">
    <source>
        <dbReference type="ARBA" id="ARBA00008010"/>
    </source>
</evidence>
<keyword evidence="4 11" id="KW-0547">Nucleotide-binding</keyword>